<comment type="similarity">
    <text evidence="1">Belongs to the TRAFAC class translation factor GTPase superfamily. Classic translation factor GTPase family. IF-2 subfamily.</text>
</comment>
<dbReference type="SUPFAM" id="SSF52156">
    <property type="entry name" value="Initiation factor IF2/eIF5b, domain 3"/>
    <property type="match status" value="1"/>
</dbReference>
<dbReference type="Pfam" id="PF11987">
    <property type="entry name" value="IF-2"/>
    <property type="match status" value="1"/>
</dbReference>
<dbReference type="Proteomes" id="UP000485484">
    <property type="component" value="Unassembled WGS sequence"/>
</dbReference>
<dbReference type="GO" id="GO:0005525">
    <property type="term" value="F:GTP binding"/>
    <property type="evidence" value="ECO:0007669"/>
    <property type="project" value="UniProtKB-KW"/>
</dbReference>
<organism evidence="9 10">
    <name type="scientific">candidate division TA06 bacterium ADurb.Bin417</name>
    <dbReference type="NCBI Taxonomy" id="1852828"/>
    <lineage>
        <taxon>Bacteria</taxon>
        <taxon>Bacteria division TA06</taxon>
    </lineage>
</organism>
<keyword evidence="3 9" id="KW-0396">Initiation factor</keyword>
<evidence type="ECO:0000259" key="8">
    <source>
        <dbReference type="Pfam" id="PF11987"/>
    </source>
</evidence>
<dbReference type="InterPro" id="IPR036925">
    <property type="entry name" value="TIF_IF2_dom3_sf"/>
</dbReference>
<feature type="domain" description="Translation initiation factor IF- 2" evidence="8">
    <location>
        <begin position="64"/>
        <end position="172"/>
    </location>
</feature>
<evidence type="ECO:0000256" key="4">
    <source>
        <dbReference type="ARBA" id="ARBA00022741"/>
    </source>
</evidence>
<dbReference type="InterPro" id="IPR004161">
    <property type="entry name" value="EFTu-like_2"/>
</dbReference>
<dbReference type="AlphaFoldDB" id="A0A1V5M8L7"/>
<dbReference type="FunFam" id="3.40.50.10050:FF:000001">
    <property type="entry name" value="Translation initiation factor IF-2"/>
    <property type="match status" value="1"/>
</dbReference>
<dbReference type="InterPro" id="IPR015760">
    <property type="entry name" value="TIF_IF2"/>
</dbReference>
<evidence type="ECO:0000313" key="9">
    <source>
        <dbReference type="EMBL" id="OPZ89240.1"/>
    </source>
</evidence>
<protein>
    <recommendedName>
        <fullName evidence="2">Translation initiation factor IF-2</fullName>
    </recommendedName>
</protein>
<dbReference type="InterPro" id="IPR023115">
    <property type="entry name" value="TIF_IF2_dom3"/>
</dbReference>
<name>A0A1V5M8L7_UNCT6</name>
<comment type="caution">
    <text evidence="9">The sequence shown here is derived from an EMBL/GenBank/DDBJ whole genome shotgun (WGS) entry which is preliminary data.</text>
</comment>
<evidence type="ECO:0000256" key="1">
    <source>
        <dbReference type="ARBA" id="ARBA00007733"/>
    </source>
</evidence>
<dbReference type="PANTHER" id="PTHR43381">
    <property type="entry name" value="TRANSLATION INITIATION FACTOR IF-2-RELATED"/>
    <property type="match status" value="1"/>
</dbReference>
<dbReference type="GO" id="GO:0005829">
    <property type="term" value="C:cytosol"/>
    <property type="evidence" value="ECO:0007669"/>
    <property type="project" value="TreeGrafter"/>
</dbReference>
<evidence type="ECO:0000256" key="5">
    <source>
        <dbReference type="ARBA" id="ARBA00022917"/>
    </source>
</evidence>
<keyword evidence="6" id="KW-0342">GTP-binding</keyword>
<evidence type="ECO:0000256" key="2">
    <source>
        <dbReference type="ARBA" id="ARBA00020675"/>
    </source>
</evidence>
<evidence type="ECO:0000259" key="7">
    <source>
        <dbReference type="Pfam" id="PF03144"/>
    </source>
</evidence>
<evidence type="ECO:0000256" key="3">
    <source>
        <dbReference type="ARBA" id="ARBA00022540"/>
    </source>
</evidence>
<sequence>MRAIFDDAGKPMKEVTPGLAARVIGLSQLPPVASRFKVVDSEKTAREFCETNLARPEAGTVSTPITLEEFYQRLQAEGAKDLNIILKADVAGSMEAIAESLQRLNTEELKVRILHSGIGPVGEADVLLAKTSGSIVLAFNVNIDPKARETVRQENVQVRQYRIIYDLLDDVRKSLSGLLEPELKEVVTGRVQIKQIFKLSSGQLAIGCSVLEGKVNRGGKARLMRGDKAVAEVIVASLRRFKENVREVTAGYECGLTLDGADEALPGDQLVIYRIEEITRSL</sequence>
<dbReference type="Gene3D" id="2.40.30.10">
    <property type="entry name" value="Translation factors"/>
    <property type="match status" value="2"/>
</dbReference>
<reference evidence="9 10" key="1">
    <citation type="submission" date="2017-02" db="EMBL/GenBank/DDBJ databases">
        <title>Delving into the versatile metabolic prowess of the omnipresent phylum Bacteroidetes.</title>
        <authorList>
            <person name="Nobu M.K."/>
            <person name="Mei R."/>
            <person name="Narihiro T."/>
            <person name="Kuroda K."/>
            <person name="Liu W.-T."/>
        </authorList>
    </citation>
    <scope>NUCLEOTIDE SEQUENCE [LARGE SCALE GENOMIC DNA]</scope>
    <source>
        <strain evidence="9">ADurb.Bin417</strain>
    </source>
</reference>
<dbReference type="Gene3D" id="3.40.50.10050">
    <property type="entry name" value="Translation initiation factor IF- 2, domain 3"/>
    <property type="match status" value="1"/>
</dbReference>
<evidence type="ECO:0000256" key="6">
    <source>
        <dbReference type="ARBA" id="ARBA00023134"/>
    </source>
</evidence>
<dbReference type="EMBL" id="MWAK01000393">
    <property type="protein sequence ID" value="OPZ89240.1"/>
    <property type="molecule type" value="Genomic_DNA"/>
</dbReference>
<dbReference type="CDD" id="cd03692">
    <property type="entry name" value="mtIF2_IVc"/>
    <property type="match status" value="1"/>
</dbReference>
<keyword evidence="4" id="KW-0547">Nucleotide-binding</keyword>
<dbReference type="SUPFAM" id="SSF50447">
    <property type="entry name" value="Translation proteins"/>
    <property type="match status" value="1"/>
</dbReference>
<gene>
    <name evidence="9" type="primary">infB</name>
    <name evidence="9" type="ORF">BWY73_01543</name>
</gene>
<proteinExistence type="inferred from homology"/>
<dbReference type="PANTHER" id="PTHR43381:SF5">
    <property type="entry name" value="TR-TYPE G DOMAIN-CONTAINING PROTEIN"/>
    <property type="match status" value="1"/>
</dbReference>
<dbReference type="GO" id="GO:0003743">
    <property type="term" value="F:translation initiation factor activity"/>
    <property type="evidence" value="ECO:0007669"/>
    <property type="project" value="UniProtKB-KW"/>
</dbReference>
<dbReference type="FunFam" id="2.40.30.10:FF:000008">
    <property type="entry name" value="Translation initiation factor IF-2"/>
    <property type="match status" value="1"/>
</dbReference>
<feature type="domain" description="Translation elongation factor EFTu-like" evidence="7">
    <location>
        <begin position="206"/>
        <end position="270"/>
    </location>
</feature>
<evidence type="ECO:0000313" key="10">
    <source>
        <dbReference type="Proteomes" id="UP000485484"/>
    </source>
</evidence>
<accession>A0A1V5M8L7</accession>
<dbReference type="Pfam" id="PF03144">
    <property type="entry name" value="GTP_EFTU_D2"/>
    <property type="match status" value="1"/>
</dbReference>
<dbReference type="InterPro" id="IPR009000">
    <property type="entry name" value="Transl_B-barrel_sf"/>
</dbReference>
<keyword evidence="5" id="KW-0648">Protein biosynthesis</keyword>